<proteinExistence type="predicted"/>
<dbReference type="EMBL" id="CM043807">
    <property type="protein sequence ID" value="KAI4802692.1"/>
    <property type="molecule type" value="Genomic_DNA"/>
</dbReference>
<feature type="non-terminal residue" evidence="1">
    <location>
        <position position="1"/>
    </location>
</feature>
<keyword evidence="2" id="KW-1185">Reference proteome</keyword>
<reference evidence="1" key="1">
    <citation type="submission" date="2022-05" db="EMBL/GenBank/DDBJ databases">
        <title>Chromosome-level genome of Chaenocephalus aceratus.</title>
        <authorList>
            <person name="Park H."/>
        </authorList>
    </citation>
    <scope>NUCLEOTIDE SEQUENCE</scope>
    <source>
        <strain evidence="1">KU_202001</strain>
    </source>
</reference>
<protein>
    <submittedName>
        <fullName evidence="1">Uncharacterized protein</fullName>
    </submittedName>
</protein>
<gene>
    <name evidence="1" type="ORF">KUCAC02_006274</name>
</gene>
<evidence type="ECO:0000313" key="1">
    <source>
        <dbReference type="EMBL" id="KAI4802692.1"/>
    </source>
</evidence>
<sequence>DRLTENIEDGKKMRQSPSKPEASQQVPGTRGTLTVSRRIECGFECLSEELVISVWIGDGCSAERPAELSELGP</sequence>
<organism evidence="1 2">
    <name type="scientific">Chaenocephalus aceratus</name>
    <name type="common">Blackfin icefish</name>
    <name type="synonym">Chaenichthys aceratus</name>
    <dbReference type="NCBI Taxonomy" id="36190"/>
    <lineage>
        <taxon>Eukaryota</taxon>
        <taxon>Metazoa</taxon>
        <taxon>Chordata</taxon>
        <taxon>Craniata</taxon>
        <taxon>Vertebrata</taxon>
        <taxon>Euteleostomi</taxon>
        <taxon>Actinopterygii</taxon>
        <taxon>Neopterygii</taxon>
        <taxon>Teleostei</taxon>
        <taxon>Neoteleostei</taxon>
        <taxon>Acanthomorphata</taxon>
        <taxon>Eupercaria</taxon>
        <taxon>Perciformes</taxon>
        <taxon>Notothenioidei</taxon>
        <taxon>Channichthyidae</taxon>
        <taxon>Chaenocephalus</taxon>
    </lineage>
</organism>
<name>A0ACB9VRZ0_CHAAC</name>
<accession>A0ACB9VRZ0</accession>
<comment type="caution">
    <text evidence="1">The sequence shown here is derived from an EMBL/GenBank/DDBJ whole genome shotgun (WGS) entry which is preliminary data.</text>
</comment>
<dbReference type="Proteomes" id="UP001057452">
    <property type="component" value="Chromosome 23"/>
</dbReference>
<feature type="non-terminal residue" evidence="1">
    <location>
        <position position="73"/>
    </location>
</feature>
<evidence type="ECO:0000313" key="2">
    <source>
        <dbReference type="Proteomes" id="UP001057452"/>
    </source>
</evidence>